<sequence>MKQTKRQMDIMRLLQIEKSCGVIELATKLGVSDETIRRDIKQMTQTGSVEKIHGGVMLPHSSLEPPFLRRLEEQRQEKQKIAKLAASIIGDGETLLIDNGSTSCYIAKELSAHRNMTIVTNSTEVARDLCARNNNTVYMAGGELRADDSAAYGPTAVSFAKQFSTERAILSIGALHGELGCFDFDLSEAEFKRAVIPQASSIVMVADHTKFNRPGVVKVCDFTRVDMLLTDQLPPQEIVDQIGRNHIHIA</sequence>
<evidence type="ECO:0000256" key="3">
    <source>
        <dbReference type="ARBA" id="ARBA00023125"/>
    </source>
</evidence>
<dbReference type="PRINTS" id="PR00037">
    <property type="entry name" value="HTHLACR"/>
</dbReference>
<dbReference type="PROSITE" id="PS51000">
    <property type="entry name" value="HTH_DEOR_2"/>
    <property type="match status" value="1"/>
</dbReference>
<dbReference type="Proteomes" id="UP001056291">
    <property type="component" value="Chromosome"/>
</dbReference>
<dbReference type="InterPro" id="IPR014036">
    <property type="entry name" value="DeoR-like_C"/>
</dbReference>
<dbReference type="InterPro" id="IPR036390">
    <property type="entry name" value="WH_DNA-bd_sf"/>
</dbReference>
<dbReference type="InterPro" id="IPR018356">
    <property type="entry name" value="Tscrpt_reg_HTH_DeoR_CS"/>
</dbReference>
<evidence type="ECO:0000256" key="4">
    <source>
        <dbReference type="ARBA" id="ARBA00023163"/>
    </source>
</evidence>
<dbReference type="SMART" id="SM00420">
    <property type="entry name" value="HTH_DEOR"/>
    <property type="match status" value="1"/>
</dbReference>
<evidence type="ECO:0000259" key="5">
    <source>
        <dbReference type="PROSITE" id="PS51000"/>
    </source>
</evidence>
<dbReference type="Pfam" id="PF00455">
    <property type="entry name" value="DeoRC"/>
    <property type="match status" value="1"/>
</dbReference>
<dbReference type="InterPro" id="IPR001034">
    <property type="entry name" value="DeoR_HTH"/>
</dbReference>
<dbReference type="RefSeq" id="WP_251937434.1">
    <property type="nucleotide sequence ID" value="NZ_CP098747.1"/>
</dbReference>
<protein>
    <submittedName>
        <fullName evidence="6">DeoR/GlpR family DNA-binding transcription regulator</fullName>
    </submittedName>
</protein>
<organism evidence="6 7">
    <name type="scientific">Sneathiella marina</name>
    <dbReference type="NCBI Taxonomy" id="2950108"/>
    <lineage>
        <taxon>Bacteria</taxon>
        <taxon>Pseudomonadati</taxon>
        <taxon>Pseudomonadota</taxon>
        <taxon>Alphaproteobacteria</taxon>
        <taxon>Sneathiellales</taxon>
        <taxon>Sneathiellaceae</taxon>
        <taxon>Sneathiella</taxon>
    </lineage>
</organism>
<dbReference type="SMART" id="SM01134">
    <property type="entry name" value="DeoRC"/>
    <property type="match status" value="1"/>
</dbReference>
<dbReference type="PANTHER" id="PTHR30363:SF4">
    <property type="entry name" value="GLYCEROL-3-PHOSPHATE REGULON REPRESSOR"/>
    <property type="match status" value="1"/>
</dbReference>
<keyword evidence="2" id="KW-0805">Transcription regulation</keyword>
<evidence type="ECO:0000256" key="1">
    <source>
        <dbReference type="ARBA" id="ARBA00022491"/>
    </source>
</evidence>
<dbReference type="Gene3D" id="1.10.10.10">
    <property type="entry name" value="Winged helix-like DNA-binding domain superfamily/Winged helix DNA-binding domain"/>
    <property type="match status" value="1"/>
</dbReference>
<keyword evidence="3 6" id="KW-0238">DNA-binding</keyword>
<dbReference type="GO" id="GO:0003677">
    <property type="term" value="F:DNA binding"/>
    <property type="evidence" value="ECO:0007669"/>
    <property type="project" value="UniProtKB-KW"/>
</dbReference>
<gene>
    <name evidence="6" type="ORF">NBZ79_08450</name>
</gene>
<keyword evidence="4" id="KW-0804">Transcription</keyword>
<dbReference type="SUPFAM" id="SSF46785">
    <property type="entry name" value="Winged helix' DNA-binding domain"/>
    <property type="match status" value="1"/>
</dbReference>
<name>A0ABY4W7K6_9PROT</name>
<evidence type="ECO:0000313" key="6">
    <source>
        <dbReference type="EMBL" id="USG63007.1"/>
    </source>
</evidence>
<dbReference type="PANTHER" id="PTHR30363">
    <property type="entry name" value="HTH-TYPE TRANSCRIPTIONAL REGULATOR SRLR-RELATED"/>
    <property type="match status" value="1"/>
</dbReference>
<keyword evidence="7" id="KW-1185">Reference proteome</keyword>
<dbReference type="EMBL" id="CP098747">
    <property type="protein sequence ID" value="USG63007.1"/>
    <property type="molecule type" value="Genomic_DNA"/>
</dbReference>
<dbReference type="PROSITE" id="PS00894">
    <property type="entry name" value="HTH_DEOR_1"/>
    <property type="match status" value="1"/>
</dbReference>
<dbReference type="SUPFAM" id="SSF100950">
    <property type="entry name" value="NagB/RpiA/CoA transferase-like"/>
    <property type="match status" value="1"/>
</dbReference>
<feature type="domain" description="HTH deoR-type" evidence="5">
    <location>
        <begin position="3"/>
        <end position="58"/>
    </location>
</feature>
<dbReference type="Pfam" id="PF08220">
    <property type="entry name" value="HTH_DeoR"/>
    <property type="match status" value="1"/>
</dbReference>
<evidence type="ECO:0000313" key="7">
    <source>
        <dbReference type="Proteomes" id="UP001056291"/>
    </source>
</evidence>
<dbReference type="InterPro" id="IPR037171">
    <property type="entry name" value="NagB/RpiA_transferase-like"/>
</dbReference>
<dbReference type="InterPro" id="IPR050313">
    <property type="entry name" value="Carb_Metab_HTH_regulators"/>
</dbReference>
<dbReference type="InterPro" id="IPR036388">
    <property type="entry name" value="WH-like_DNA-bd_sf"/>
</dbReference>
<dbReference type="Gene3D" id="3.40.50.1360">
    <property type="match status" value="1"/>
</dbReference>
<keyword evidence="1" id="KW-0678">Repressor</keyword>
<accession>A0ABY4W7K6</accession>
<proteinExistence type="predicted"/>
<reference evidence="6" key="1">
    <citation type="submission" date="2022-06" db="EMBL/GenBank/DDBJ databases">
        <title>Sneathiella actinostolidae sp. nov., isolated from a sea anemonein the Western Pacific Ocean.</title>
        <authorList>
            <person name="Wei M.J."/>
        </authorList>
    </citation>
    <scope>NUCLEOTIDE SEQUENCE</scope>
    <source>
        <strain evidence="6">PHK-P5</strain>
    </source>
</reference>
<evidence type="ECO:0000256" key="2">
    <source>
        <dbReference type="ARBA" id="ARBA00023015"/>
    </source>
</evidence>